<evidence type="ECO:0000313" key="3">
    <source>
        <dbReference type="Proteomes" id="UP000054350"/>
    </source>
</evidence>
<name>A0A0L0T7B4_ALLM3</name>
<dbReference type="OrthoDB" id="10478638at2759"/>
<feature type="compositionally biased region" description="Pro residues" evidence="1">
    <location>
        <begin position="17"/>
        <end position="28"/>
    </location>
</feature>
<keyword evidence="3" id="KW-1185">Reference proteome</keyword>
<feature type="compositionally biased region" description="Polar residues" evidence="1">
    <location>
        <begin position="413"/>
        <end position="423"/>
    </location>
</feature>
<organism evidence="2 3">
    <name type="scientific">Allomyces macrogynus (strain ATCC 38327)</name>
    <name type="common">Allomyces javanicus var. macrogynus</name>
    <dbReference type="NCBI Taxonomy" id="578462"/>
    <lineage>
        <taxon>Eukaryota</taxon>
        <taxon>Fungi</taxon>
        <taxon>Fungi incertae sedis</taxon>
        <taxon>Blastocladiomycota</taxon>
        <taxon>Blastocladiomycetes</taxon>
        <taxon>Blastocladiales</taxon>
        <taxon>Blastocladiaceae</taxon>
        <taxon>Allomyces</taxon>
    </lineage>
</organism>
<feature type="region of interest" description="Disordered" evidence="1">
    <location>
        <begin position="178"/>
        <end position="298"/>
    </location>
</feature>
<feature type="compositionally biased region" description="Acidic residues" evidence="1">
    <location>
        <begin position="223"/>
        <end position="239"/>
    </location>
</feature>
<feature type="compositionally biased region" description="Low complexity" evidence="1">
    <location>
        <begin position="580"/>
        <end position="595"/>
    </location>
</feature>
<feature type="compositionally biased region" description="Low complexity" evidence="1">
    <location>
        <begin position="315"/>
        <end position="330"/>
    </location>
</feature>
<feature type="compositionally biased region" description="Pro residues" evidence="1">
    <location>
        <begin position="245"/>
        <end position="256"/>
    </location>
</feature>
<feature type="region of interest" description="Disordered" evidence="1">
    <location>
        <begin position="475"/>
        <end position="494"/>
    </location>
</feature>
<accession>A0A0L0T7B4</accession>
<feature type="region of interest" description="Disordered" evidence="1">
    <location>
        <begin position="1"/>
        <end position="38"/>
    </location>
</feature>
<dbReference type="VEuPathDB" id="FungiDB:AMAG_15376"/>
<feature type="compositionally biased region" description="Low complexity" evidence="1">
    <location>
        <begin position="178"/>
        <end position="219"/>
    </location>
</feature>
<feature type="compositionally biased region" description="Pro residues" evidence="1">
    <location>
        <begin position="566"/>
        <end position="579"/>
    </location>
</feature>
<dbReference type="OMA" id="PAMRENT"/>
<reference evidence="3" key="2">
    <citation type="submission" date="2009-11" db="EMBL/GenBank/DDBJ databases">
        <title>The Genome Sequence of Allomyces macrogynus strain ATCC 38327.</title>
        <authorList>
            <consortium name="The Broad Institute Genome Sequencing Platform"/>
            <person name="Russ C."/>
            <person name="Cuomo C."/>
            <person name="Shea T."/>
            <person name="Young S.K."/>
            <person name="Zeng Q."/>
            <person name="Koehrsen M."/>
            <person name="Haas B."/>
            <person name="Borodovsky M."/>
            <person name="Guigo R."/>
            <person name="Alvarado L."/>
            <person name="Berlin A."/>
            <person name="Borenstein D."/>
            <person name="Chen Z."/>
            <person name="Engels R."/>
            <person name="Freedman E."/>
            <person name="Gellesch M."/>
            <person name="Goldberg J."/>
            <person name="Griggs A."/>
            <person name="Gujja S."/>
            <person name="Heiman D."/>
            <person name="Hepburn T."/>
            <person name="Howarth C."/>
            <person name="Jen D."/>
            <person name="Larson L."/>
            <person name="Lewis B."/>
            <person name="Mehta T."/>
            <person name="Park D."/>
            <person name="Pearson M."/>
            <person name="Roberts A."/>
            <person name="Saif S."/>
            <person name="Shenoy N."/>
            <person name="Sisk P."/>
            <person name="Stolte C."/>
            <person name="Sykes S."/>
            <person name="Walk T."/>
            <person name="White J."/>
            <person name="Yandava C."/>
            <person name="Burger G."/>
            <person name="Gray M.W."/>
            <person name="Holland P.W.H."/>
            <person name="King N."/>
            <person name="Lang F.B.F."/>
            <person name="Roger A.J."/>
            <person name="Ruiz-Trillo I."/>
            <person name="Lander E."/>
            <person name="Nusbaum C."/>
        </authorList>
    </citation>
    <scope>NUCLEOTIDE SEQUENCE [LARGE SCALE GENOMIC DNA]</scope>
    <source>
        <strain evidence="3">ATCC 38327</strain>
    </source>
</reference>
<feature type="compositionally biased region" description="Low complexity" evidence="1">
    <location>
        <begin position="269"/>
        <end position="283"/>
    </location>
</feature>
<feature type="compositionally biased region" description="Pro residues" evidence="1">
    <location>
        <begin position="433"/>
        <end position="445"/>
    </location>
</feature>
<reference evidence="2 3" key="1">
    <citation type="submission" date="2009-11" db="EMBL/GenBank/DDBJ databases">
        <title>Annotation of Allomyces macrogynus ATCC 38327.</title>
        <authorList>
            <consortium name="The Broad Institute Genome Sequencing Platform"/>
            <person name="Russ C."/>
            <person name="Cuomo C."/>
            <person name="Burger G."/>
            <person name="Gray M.W."/>
            <person name="Holland P.W.H."/>
            <person name="King N."/>
            <person name="Lang F.B.F."/>
            <person name="Roger A.J."/>
            <person name="Ruiz-Trillo I."/>
            <person name="Young S.K."/>
            <person name="Zeng Q."/>
            <person name="Gargeya S."/>
            <person name="Fitzgerald M."/>
            <person name="Haas B."/>
            <person name="Abouelleil A."/>
            <person name="Alvarado L."/>
            <person name="Arachchi H.M."/>
            <person name="Berlin A."/>
            <person name="Chapman S.B."/>
            <person name="Gearin G."/>
            <person name="Goldberg J."/>
            <person name="Griggs A."/>
            <person name="Gujja S."/>
            <person name="Hansen M."/>
            <person name="Heiman D."/>
            <person name="Howarth C."/>
            <person name="Larimer J."/>
            <person name="Lui A."/>
            <person name="MacDonald P.J.P."/>
            <person name="McCowen C."/>
            <person name="Montmayeur A."/>
            <person name="Murphy C."/>
            <person name="Neiman D."/>
            <person name="Pearson M."/>
            <person name="Priest M."/>
            <person name="Roberts A."/>
            <person name="Saif S."/>
            <person name="Shea T."/>
            <person name="Sisk P."/>
            <person name="Stolte C."/>
            <person name="Sykes S."/>
            <person name="Wortman J."/>
            <person name="Nusbaum C."/>
            <person name="Birren B."/>
        </authorList>
    </citation>
    <scope>NUCLEOTIDE SEQUENCE [LARGE SCALE GENOMIC DNA]</scope>
    <source>
        <strain evidence="2 3">ATCC 38327</strain>
    </source>
</reference>
<dbReference type="Proteomes" id="UP000054350">
    <property type="component" value="Unassembled WGS sequence"/>
</dbReference>
<protein>
    <submittedName>
        <fullName evidence="2">Uncharacterized protein</fullName>
    </submittedName>
</protein>
<evidence type="ECO:0000256" key="1">
    <source>
        <dbReference type="SAM" id="MobiDB-lite"/>
    </source>
</evidence>
<feature type="compositionally biased region" description="Low complexity" evidence="1">
    <location>
        <begin position="347"/>
        <end position="365"/>
    </location>
</feature>
<gene>
    <name evidence="2" type="ORF">AMAG_15376</name>
</gene>
<dbReference type="EMBL" id="GG745367">
    <property type="protein sequence ID" value="KNE70620.1"/>
    <property type="molecule type" value="Genomic_DNA"/>
</dbReference>
<proteinExistence type="predicted"/>
<feature type="region of interest" description="Disordered" evidence="1">
    <location>
        <begin position="312"/>
        <end position="445"/>
    </location>
</feature>
<feature type="region of interest" description="Disordered" evidence="1">
    <location>
        <begin position="563"/>
        <end position="605"/>
    </location>
</feature>
<sequence length="702" mass="72216">MRSTATRPARSLGHADAPPPPPTPPPTTPSDAFDDSPQLPRHAQQRLYLVNLVPPRGFGAGKYVPGHCFACAKCFATIPDTATAPEPCRALMDRKNCERAADLPPPEISKGVLVDLATVGKHIKNLLATSPYWNAVNRAARERDVPIVRFAITLCRGCLSYWNRAKRLDLNTAAAAATSTPTPAPAAPAAAAARAAAEPAAPPARSARAAPARQIASSADSSDLSEIDSNGEVDVDDGFDCVSAPPLPPLPPPPPRMGQVQLPAPSPAPTASSSSSSSVRLTPTPTPSGTRGDGTLARLSRPADAPVLARLPTKARQQQQQQQQQVAAARANRDGTSTPAAARARLSTGTPSTPAAAAPSTSTSHPTPPPSTARGSPAKRTRAAAYVHDDTDEDEDEMIPPKRAAVRARPTAQKPTVTSSCVSRMNVPSSSSPAPPPVPAPAPAHPPHVKHVPVLEFSAFDFGLAFDQHSLVPRETPAREGSEPHLASSSPVGPEPAVVGAAGAMPPVSAAVSALMQRLSGMGAMADVKVELPTPFNPDPAGPMLVPPPAAVPPAADPCPALAAAPAPPSSALPAPPAAPAAHATPTAATATATTPLPPANPTPASNELVLRVNFEAPAPLTAAGSAPSTGPSAPGAAAAGTVIPRWSDADLAAVPHDQRPPVDVMVRLLVAQMRAKTREQMIALGHTREEIERELQRVWEF</sequence>
<evidence type="ECO:0000313" key="2">
    <source>
        <dbReference type="EMBL" id="KNE70620.1"/>
    </source>
</evidence>
<dbReference type="AlphaFoldDB" id="A0A0L0T7B4"/>